<feature type="signal peptide" evidence="2">
    <location>
        <begin position="1"/>
        <end position="22"/>
    </location>
</feature>
<reference evidence="3" key="1">
    <citation type="submission" date="2023-06" db="EMBL/GenBank/DDBJ databases">
        <title>Genome-scale phylogeny and comparative genomics of the fungal order Sordariales.</title>
        <authorList>
            <consortium name="Lawrence Berkeley National Laboratory"/>
            <person name="Hensen N."/>
            <person name="Bonometti L."/>
            <person name="Westerberg I."/>
            <person name="Brannstrom I.O."/>
            <person name="Guillou S."/>
            <person name="Cros-Aarteil S."/>
            <person name="Calhoun S."/>
            <person name="Haridas S."/>
            <person name="Kuo A."/>
            <person name="Mondo S."/>
            <person name="Pangilinan J."/>
            <person name="Riley R."/>
            <person name="LaButti K."/>
            <person name="Andreopoulos B."/>
            <person name="Lipzen A."/>
            <person name="Chen C."/>
            <person name="Yanf M."/>
            <person name="Daum C."/>
            <person name="Ng V."/>
            <person name="Clum A."/>
            <person name="Steindorff A."/>
            <person name="Ohm R."/>
            <person name="Martin F."/>
            <person name="Silar P."/>
            <person name="Natvig D."/>
            <person name="Lalanne C."/>
            <person name="Gautier V."/>
            <person name="Ament-velasquez S.L."/>
            <person name="Kruys A."/>
            <person name="Hutchinson M.I."/>
            <person name="Powell A.J."/>
            <person name="Barry K."/>
            <person name="Miller A.N."/>
            <person name="Grigoriev I.V."/>
            <person name="Debuchy R."/>
            <person name="Gladieux P."/>
            <person name="Thoren M.H."/>
            <person name="Johannesson H."/>
        </authorList>
    </citation>
    <scope>NUCLEOTIDE SEQUENCE</scope>
    <source>
        <strain evidence="3">SMH3391-2</strain>
    </source>
</reference>
<accession>A0AA39XKX6</accession>
<evidence type="ECO:0000313" key="4">
    <source>
        <dbReference type="Proteomes" id="UP001174934"/>
    </source>
</evidence>
<evidence type="ECO:0008006" key="5">
    <source>
        <dbReference type="Google" id="ProtNLM"/>
    </source>
</evidence>
<keyword evidence="2" id="KW-0732">Signal</keyword>
<sequence length="136" mass="15732">MNRCQVPTISLMFSLLLPRIPTLPVVTVSRRTTLKTKKAQQSLTPVPLASGSDTLERLATMSTHHAHRTLCTITRYTMILCRGTRLWCGIKKEKKDIGSRRNKGKRVITATRHTNTRLHEQLRHDKKQQRQEHKKK</sequence>
<comment type="caution">
    <text evidence="3">The sequence shown here is derived from an EMBL/GenBank/DDBJ whole genome shotgun (WGS) entry which is preliminary data.</text>
</comment>
<dbReference type="AlphaFoldDB" id="A0AA39XKX6"/>
<keyword evidence="4" id="KW-1185">Reference proteome</keyword>
<feature type="chain" id="PRO_5041409201" description="Secreted protein" evidence="2">
    <location>
        <begin position="23"/>
        <end position="136"/>
    </location>
</feature>
<feature type="region of interest" description="Disordered" evidence="1">
    <location>
        <begin position="95"/>
        <end position="136"/>
    </location>
</feature>
<name>A0AA39XKX6_9PEZI</name>
<evidence type="ECO:0000313" key="3">
    <source>
        <dbReference type="EMBL" id="KAK0635545.1"/>
    </source>
</evidence>
<dbReference type="EMBL" id="JAULSR010000001">
    <property type="protein sequence ID" value="KAK0635545.1"/>
    <property type="molecule type" value="Genomic_DNA"/>
</dbReference>
<dbReference type="Proteomes" id="UP001174934">
    <property type="component" value="Unassembled WGS sequence"/>
</dbReference>
<organism evidence="3 4">
    <name type="scientific">Bombardia bombarda</name>
    <dbReference type="NCBI Taxonomy" id="252184"/>
    <lineage>
        <taxon>Eukaryota</taxon>
        <taxon>Fungi</taxon>
        <taxon>Dikarya</taxon>
        <taxon>Ascomycota</taxon>
        <taxon>Pezizomycotina</taxon>
        <taxon>Sordariomycetes</taxon>
        <taxon>Sordariomycetidae</taxon>
        <taxon>Sordariales</taxon>
        <taxon>Lasiosphaeriaceae</taxon>
        <taxon>Bombardia</taxon>
    </lineage>
</organism>
<protein>
    <recommendedName>
        <fullName evidence="5">Secreted protein</fullName>
    </recommendedName>
</protein>
<gene>
    <name evidence="3" type="ORF">B0T17DRAFT_47620</name>
</gene>
<proteinExistence type="predicted"/>
<evidence type="ECO:0000256" key="2">
    <source>
        <dbReference type="SAM" id="SignalP"/>
    </source>
</evidence>
<evidence type="ECO:0000256" key="1">
    <source>
        <dbReference type="SAM" id="MobiDB-lite"/>
    </source>
</evidence>
<feature type="compositionally biased region" description="Basic and acidic residues" evidence="1">
    <location>
        <begin position="117"/>
        <end position="136"/>
    </location>
</feature>